<evidence type="ECO:0000256" key="12">
    <source>
        <dbReference type="HAMAP-Rule" id="MF_00454"/>
    </source>
</evidence>
<dbReference type="HAMAP" id="MF_00454">
    <property type="entry name" value="FluC"/>
    <property type="match status" value="1"/>
</dbReference>
<dbReference type="GO" id="GO:0046872">
    <property type="term" value="F:metal ion binding"/>
    <property type="evidence" value="ECO:0007669"/>
    <property type="project" value="UniProtKB-KW"/>
</dbReference>
<evidence type="ECO:0000313" key="14">
    <source>
        <dbReference type="Proteomes" id="UP000254537"/>
    </source>
</evidence>
<sequence>MQFWMALAVFCGAGVGALARWAATLRFNPVWEPLPLGTLLVNLAGGYLVGVAVVVFGHHADWPAEWRLAAITGFLGGLTTFSTFSSEVVGQLMRGEAGLALLTAGLHLAGSLLLTWLGIVTARAFI</sequence>
<evidence type="ECO:0000256" key="2">
    <source>
        <dbReference type="ARBA" id="ARBA00022475"/>
    </source>
</evidence>
<name>A0A345Y879_9NEIS</name>
<dbReference type="KEGG" id="ccah:DWG20_12115"/>
<gene>
    <name evidence="12" type="primary">fluC</name>
    <name evidence="12" type="synonym">crcB</name>
    <name evidence="13" type="ORF">DWG20_12115</name>
</gene>
<comment type="subcellular location">
    <subcellularLocation>
        <location evidence="1 12">Cell membrane</location>
        <topology evidence="1 12">Multi-pass membrane protein</topology>
    </subcellularLocation>
</comment>
<keyword evidence="8 12" id="KW-0472">Membrane</keyword>
<feature type="transmembrane region" description="Helical" evidence="12">
    <location>
        <begin position="38"/>
        <end position="56"/>
    </location>
</feature>
<evidence type="ECO:0000256" key="5">
    <source>
        <dbReference type="ARBA" id="ARBA00022989"/>
    </source>
</evidence>
<evidence type="ECO:0000256" key="6">
    <source>
        <dbReference type="ARBA" id="ARBA00023053"/>
    </source>
</evidence>
<reference evidence="13 14" key="1">
    <citation type="submission" date="2018-07" db="EMBL/GenBank/DDBJ databases">
        <title>Crenobacter cavernae sp. nov., isolated from a karst cave.</title>
        <authorList>
            <person name="Zhu H."/>
        </authorList>
    </citation>
    <scope>NUCLEOTIDE SEQUENCE [LARGE SCALE GENOMIC DNA]</scope>
    <source>
        <strain evidence="13 14">K1W11S-77</strain>
    </source>
</reference>
<dbReference type="RefSeq" id="WP_115434061.1">
    <property type="nucleotide sequence ID" value="NZ_CP031337.1"/>
</dbReference>
<comment type="function">
    <text evidence="12">Fluoride-specific ion channel. Important for reducing fluoride concentration in the cell, thus reducing its toxicity.</text>
</comment>
<keyword evidence="12" id="KW-0813">Transport</keyword>
<comment type="activity regulation">
    <text evidence="12">Na(+) is not transported, but it plays an essential structural role and its presence is essential for fluoride channel function.</text>
</comment>
<dbReference type="EMBL" id="CP031337">
    <property type="protein sequence ID" value="AXK40131.1"/>
    <property type="molecule type" value="Genomic_DNA"/>
</dbReference>
<keyword evidence="7 12" id="KW-0406">Ion transport</keyword>
<dbReference type="OrthoDB" id="9806299at2"/>
<evidence type="ECO:0000256" key="4">
    <source>
        <dbReference type="ARBA" id="ARBA00022692"/>
    </source>
</evidence>
<evidence type="ECO:0000256" key="11">
    <source>
        <dbReference type="ARBA" id="ARBA00035585"/>
    </source>
</evidence>
<dbReference type="PANTHER" id="PTHR28259:SF1">
    <property type="entry name" value="FLUORIDE EXPORT PROTEIN 1-RELATED"/>
    <property type="match status" value="1"/>
</dbReference>
<comment type="similarity">
    <text evidence="10 12">Belongs to the fluoride channel Fluc/FEX (TC 1.A.43) family.</text>
</comment>
<comment type="catalytic activity">
    <reaction evidence="11">
        <text>fluoride(in) = fluoride(out)</text>
        <dbReference type="Rhea" id="RHEA:76159"/>
        <dbReference type="ChEBI" id="CHEBI:17051"/>
    </reaction>
    <physiologicalReaction direction="left-to-right" evidence="11">
        <dbReference type="Rhea" id="RHEA:76160"/>
    </physiologicalReaction>
</comment>
<dbReference type="NCBIfam" id="TIGR00494">
    <property type="entry name" value="crcB"/>
    <property type="match status" value="1"/>
</dbReference>
<evidence type="ECO:0000256" key="7">
    <source>
        <dbReference type="ARBA" id="ARBA00023065"/>
    </source>
</evidence>
<dbReference type="GO" id="GO:0062054">
    <property type="term" value="F:fluoride channel activity"/>
    <property type="evidence" value="ECO:0007669"/>
    <property type="project" value="UniProtKB-UniRule"/>
</dbReference>
<proteinExistence type="inferred from homology"/>
<evidence type="ECO:0000256" key="1">
    <source>
        <dbReference type="ARBA" id="ARBA00004651"/>
    </source>
</evidence>
<feature type="binding site" evidence="12">
    <location>
        <position position="76"/>
    </location>
    <ligand>
        <name>Na(+)</name>
        <dbReference type="ChEBI" id="CHEBI:29101"/>
        <note>structural</note>
    </ligand>
</feature>
<protein>
    <recommendedName>
        <fullName evidence="12">Fluoride-specific ion channel FluC</fullName>
    </recommendedName>
</protein>
<keyword evidence="3" id="KW-0997">Cell inner membrane</keyword>
<feature type="transmembrane region" description="Helical" evidence="12">
    <location>
        <begin position="68"/>
        <end position="85"/>
    </location>
</feature>
<evidence type="ECO:0000256" key="3">
    <source>
        <dbReference type="ARBA" id="ARBA00022519"/>
    </source>
</evidence>
<dbReference type="NCBIfam" id="NF010792">
    <property type="entry name" value="PRK14196.1"/>
    <property type="match status" value="1"/>
</dbReference>
<dbReference type="GO" id="GO:0140114">
    <property type="term" value="P:cellular detoxification of fluoride"/>
    <property type="evidence" value="ECO:0007669"/>
    <property type="project" value="UniProtKB-UniRule"/>
</dbReference>
<keyword evidence="5 12" id="KW-1133">Transmembrane helix</keyword>
<dbReference type="GO" id="GO:0005886">
    <property type="term" value="C:plasma membrane"/>
    <property type="evidence" value="ECO:0007669"/>
    <property type="project" value="UniProtKB-SubCell"/>
</dbReference>
<evidence type="ECO:0000256" key="10">
    <source>
        <dbReference type="ARBA" id="ARBA00035120"/>
    </source>
</evidence>
<keyword evidence="6 12" id="KW-0915">Sodium</keyword>
<keyword evidence="2 12" id="KW-1003">Cell membrane</keyword>
<evidence type="ECO:0000256" key="8">
    <source>
        <dbReference type="ARBA" id="ARBA00023136"/>
    </source>
</evidence>
<keyword evidence="9 12" id="KW-0407">Ion channel</keyword>
<dbReference type="InterPro" id="IPR003691">
    <property type="entry name" value="FluC"/>
</dbReference>
<feature type="transmembrane region" description="Helical" evidence="12">
    <location>
        <begin position="97"/>
        <end position="120"/>
    </location>
</feature>
<keyword evidence="12" id="KW-0479">Metal-binding</keyword>
<feature type="binding site" evidence="12">
    <location>
        <position position="79"/>
    </location>
    <ligand>
        <name>Na(+)</name>
        <dbReference type="ChEBI" id="CHEBI:29101"/>
        <note>structural</note>
    </ligand>
</feature>
<accession>A0A345Y879</accession>
<dbReference type="PANTHER" id="PTHR28259">
    <property type="entry name" value="FLUORIDE EXPORT PROTEIN 1-RELATED"/>
    <property type="match status" value="1"/>
</dbReference>
<organism evidence="13 14">
    <name type="scientific">Crenobacter cavernae</name>
    <dbReference type="NCBI Taxonomy" id="2290923"/>
    <lineage>
        <taxon>Bacteria</taxon>
        <taxon>Pseudomonadati</taxon>
        <taxon>Pseudomonadota</taxon>
        <taxon>Betaproteobacteria</taxon>
        <taxon>Neisseriales</taxon>
        <taxon>Neisseriaceae</taxon>
        <taxon>Crenobacter</taxon>
    </lineage>
</organism>
<dbReference type="Proteomes" id="UP000254537">
    <property type="component" value="Chromosome"/>
</dbReference>
<dbReference type="AlphaFoldDB" id="A0A345Y879"/>
<evidence type="ECO:0000313" key="13">
    <source>
        <dbReference type="EMBL" id="AXK40131.1"/>
    </source>
</evidence>
<evidence type="ECO:0000256" key="9">
    <source>
        <dbReference type="ARBA" id="ARBA00023303"/>
    </source>
</evidence>
<keyword evidence="4 12" id="KW-0812">Transmembrane</keyword>
<dbReference type="Pfam" id="PF02537">
    <property type="entry name" value="CRCB"/>
    <property type="match status" value="1"/>
</dbReference>